<comment type="caution">
    <text evidence="2">The sequence shown here is derived from an EMBL/GenBank/DDBJ whole genome shotgun (WGS) entry which is preliminary data.</text>
</comment>
<evidence type="ECO:0000256" key="1">
    <source>
        <dbReference type="SAM" id="Phobius"/>
    </source>
</evidence>
<evidence type="ECO:0000313" key="2">
    <source>
        <dbReference type="EMBL" id="MDX5985825.1"/>
    </source>
</evidence>
<dbReference type="RefSeq" id="WP_040601696.1">
    <property type="nucleotide sequence ID" value="NZ_JAWXXV010000001.1"/>
</dbReference>
<keyword evidence="1" id="KW-0812">Transmembrane</keyword>
<gene>
    <name evidence="2" type="ORF">SIL82_16340</name>
</gene>
<feature type="transmembrane region" description="Helical" evidence="1">
    <location>
        <begin position="54"/>
        <end position="73"/>
    </location>
</feature>
<dbReference type="EMBL" id="JAWXXV010000001">
    <property type="protein sequence ID" value="MDX5985825.1"/>
    <property type="molecule type" value="Genomic_DNA"/>
</dbReference>
<accession>A0ABU4PQB9</accession>
<sequence>MISEVSRLGPGVRRGGAGAQLACSAAILGLQAVSPALAAPHSGVPKVRTGPELSDIALFVVAAIGVFVVRRALRKRFMKRPPKD</sequence>
<name>A0ABU4PQB9_9SPHN</name>
<keyword evidence="1" id="KW-1133">Transmembrane helix</keyword>
<organism evidence="2 3">
    <name type="scientific">Sphingomonas echinoides</name>
    <dbReference type="NCBI Taxonomy" id="59803"/>
    <lineage>
        <taxon>Bacteria</taxon>
        <taxon>Pseudomonadati</taxon>
        <taxon>Pseudomonadota</taxon>
        <taxon>Alphaproteobacteria</taxon>
        <taxon>Sphingomonadales</taxon>
        <taxon>Sphingomonadaceae</taxon>
        <taxon>Sphingomonas</taxon>
    </lineage>
</organism>
<protein>
    <submittedName>
        <fullName evidence="2">Uncharacterized protein</fullName>
    </submittedName>
</protein>
<proteinExistence type="predicted"/>
<keyword evidence="1" id="KW-0472">Membrane</keyword>
<keyword evidence="3" id="KW-1185">Reference proteome</keyword>
<evidence type="ECO:0000313" key="3">
    <source>
        <dbReference type="Proteomes" id="UP001279660"/>
    </source>
</evidence>
<reference evidence="2 3" key="1">
    <citation type="submission" date="2023-11" db="EMBL/GenBank/DDBJ databases">
        <title>MicrobeMod: A computational toolkit for identifying prokaryotic methylation and restriction-modification with nanopore sequencing.</title>
        <authorList>
            <person name="Crits-Christoph A."/>
            <person name="Kang S.C."/>
            <person name="Lee H."/>
            <person name="Ostrov N."/>
        </authorList>
    </citation>
    <scope>NUCLEOTIDE SEQUENCE [LARGE SCALE GENOMIC DNA]</scope>
    <source>
        <strain evidence="2 3">ATCC 14820</strain>
    </source>
</reference>
<dbReference type="Proteomes" id="UP001279660">
    <property type="component" value="Unassembled WGS sequence"/>
</dbReference>